<dbReference type="Pfam" id="PF13478">
    <property type="entry name" value="XdhC_C"/>
    <property type="match status" value="1"/>
</dbReference>
<dbReference type="Pfam" id="PF02625">
    <property type="entry name" value="XdhC_CoxI"/>
    <property type="match status" value="1"/>
</dbReference>
<evidence type="ECO:0000313" key="3">
    <source>
        <dbReference type="EMBL" id="SFO82947.1"/>
    </source>
</evidence>
<dbReference type="STRING" id="604088.SAMN04488060_0108"/>
<proteinExistence type="predicted"/>
<gene>
    <name evidence="3" type="ORF">SAMN04488060_0108</name>
</gene>
<feature type="domain" description="XdhC- CoxI" evidence="1">
    <location>
        <begin position="25"/>
        <end position="83"/>
    </location>
</feature>
<evidence type="ECO:0000313" key="4">
    <source>
        <dbReference type="Proteomes" id="UP000199331"/>
    </source>
</evidence>
<dbReference type="InterPro" id="IPR003777">
    <property type="entry name" value="XdhC_CoxI"/>
</dbReference>
<evidence type="ECO:0000259" key="2">
    <source>
        <dbReference type="Pfam" id="PF13478"/>
    </source>
</evidence>
<dbReference type="RefSeq" id="WP_090476345.1">
    <property type="nucleotide sequence ID" value="NZ_FOWZ01000001.1"/>
</dbReference>
<accession>A0A1I5KD64</accession>
<dbReference type="OrthoDB" id="9815497at2"/>
<sequence length="283" mass="30277">MLDQLAAIAPCSADHAALAAACEAGVGLCTIVGIEGSFSRRIGAQLAVLPDGSTIGSLSDGCLEAQLAADIREISKPALIRYGAGSKTIDFRLPCGGGLDILLDPNPARAACREAMTKLDRRIPVSMTLPDNELLAERRYLPSLRIAAFGEGPELEYLSALAMALGMDVMAYDKSVLSLGKEAKDFRPDRWTACLFLFHDHEWELPLLEQVLSSEAFYIGAQGGENARIARTLGLARRGLTEEAIARIRSPLGLIPSCKTPQALALSALAEVVSEYERLHDTA</sequence>
<dbReference type="PANTHER" id="PTHR30388">
    <property type="entry name" value="ALDEHYDE OXIDOREDUCTASE MOLYBDENUM COFACTOR ASSEMBLY PROTEIN"/>
    <property type="match status" value="1"/>
</dbReference>
<dbReference type="InterPro" id="IPR052698">
    <property type="entry name" value="MoCofactor_Util/Proc"/>
</dbReference>
<reference evidence="4" key="1">
    <citation type="submission" date="2016-10" db="EMBL/GenBank/DDBJ databases">
        <authorList>
            <person name="Varghese N."/>
            <person name="Submissions S."/>
        </authorList>
    </citation>
    <scope>NUCLEOTIDE SEQUENCE [LARGE SCALE GENOMIC DNA]</scope>
    <source>
        <strain evidence="4">CGMCC 1.7715</strain>
    </source>
</reference>
<dbReference type="PANTHER" id="PTHR30388:SF4">
    <property type="entry name" value="MOLYBDENUM COFACTOR INSERTION CHAPERONE PAOD"/>
    <property type="match status" value="1"/>
</dbReference>
<keyword evidence="4" id="KW-1185">Reference proteome</keyword>
<name>A0A1I5KD64_9SPHN</name>
<dbReference type="InterPro" id="IPR027051">
    <property type="entry name" value="XdhC_Rossmann_dom"/>
</dbReference>
<dbReference type="AlphaFoldDB" id="A0A1I5KD64"/>
<organism evidence="3 4">
    <name type="scientific">Qipengyuania nanhaisediminis</name>
    <dbReference type="NCBI Taxonomy" id="604088"/>
    <lineage>
        <taxon>Bacteria</taxon>
        <taxon>Pseudomonadati</taxon>
        <taxon>Pseudomonadota</taxon>
        <taxon>Alphaproteobacteria</taxon>
        <taxon>Sphingomonadales</taxon>
        <taxon>Erythrobacteraceae</taxon>
        <taxon>Qipengyuania</taxon>
    </lineage>
</organism>
<protein>
    <submittedName>
        <fullName evidence="3">Xanthine dehydrogenase accessory factor</fullName>
    </submittedName>
</protein>
<dbReference type="EMBL" id="FOWZ01000001">
    <property type="protein sequence ID" value="SFO82947.1"/>
    <property type="molecule type" value="Genomic_DNA"/>
</dbReference>
<evidence type="ECO:0000259" key="1">
    <source>
        <dbReference type="Pfam" id="PF02625"/>
    </source>
</evidence>
<dbReference type="Proteomes" id="UP000199331">
    <property type="component" value="Unassembled WGS sequence"/>
</dbReference>
<dbReference type="Gene3D" id="3.40.50.720">
    <property type="entry name" value="NAD(P)-binding Rossmann-like Domain"/>
    <property type="match status" value="1"/>
</dbReference>
<feature type="domain" description="XdhC Rossmann" evidence="2">
    <location>
        <begin position="148"/>
        <end position="272"/>
    </location>
</feature>